<dbReference type="GO" id="GO:0003713">
    <property type="term" value="F:transcription coactivator activity"/>
    <property type="evidence" value="ECO:0007669"/>
    <property type="project" value="TreeGrafter"/>
</dbReference>
<evidence type="ECO:0000256" key="3">
    <source>
        <dbReference type="ARBA" id="ARBA00023015"/>
    </source>
</evidence>
<evidence type="ECO:0000313" key="7">
    <source>
        <dbReference type="RefSeq" id="XP_031574384.1"/>
    </source>
</evidence>
<dbReference type="InParanoid" id="A0A6P8J439"/>
<dbReference type="GO" id="GO:0006357">
    <property type="term" value="P:regulation of transcription by RNA polymerase II"/>
    <property type="evidence" value="ECO:0007669"/>
    <property type="project" value="TreeGrafter"/>
</dbReference>
<dbReference type="Proteomes" id="UP000515163">
    <property type="component" value="Unplaced"/>
</dbReference>
<evidence type="ECO:0000256" key="5">
    <source>
        <dbReference type="ARBA" id="ARBA00023242"/>
    </source>
</evidence>
<keyword evidence="6" id="KW-1185">Reference proteome</keyword>
<evidence type="ECO:0000256" key="1">
    <source>
        <dbReference type="ARBA" id="ARBA00004123"/>
    </source>
</evidence>
<dbReference type="OrthoDB" id="1868004at2759"/>
<dbReference type="AlphaFoldDB" id="A0A6P8J439"/>
<dbReference type="PANTHER" id="PTHR13130">
    <property type="entry name" value="34 KDA TRANSCRIPTIONAL CO-ACTIVATOR-RELATED"/>
    <property type="match status" value="1"/>
</dbReference>
<comment type="subcellular location">
    <subcellularLocation>
        <location evidence="1">Nucleus</location>
    </subcellularLocation>
</comment>
<evidence type="ECO:0000256" key="2">
    <source>
        <dbReference type="ARBA" id="ARBA00008048"/>
    </source>
</evidence>
<keyword evidence="3" id="KW-0805">Transcription regulation</keyword>
<gene>
    <name evidence="7" type="primary">LOC116308143</name>
</gene>
<dbReference type="PANTHER" id="PTHR13130:SF4">
    <property type="entry name" value="MEDIATOR OF RNA POLYMERASE II TRANSCRIPTION SUBUNIT 27"/>
    <property type="match status" value="1"/>
</dbReference>
<dbReference type="KEGG" id="aten:116308143"/>
<protein>
    <submittedName>
        <fullName evidence="7">Mediator of RNA polymerase II transcription subunit 27-like</fullName>
    </submittedName>
</protein>
<dbReference type="RefSeq" id="XP_031574384.1">
    <property type="nucleotide sequence ID" value="XM_031718524.1"/>
</dbReference>
<dbReference type="InterPro" id="IPR021627">
    <property type="entry name" value="Mediator_Med27"/>
</dbReference>
<organism evidence="6 7">
    <name type="scientific">Actinia tenebrosa</name>
    <name type="common">Australian red waratah sea anemone</name>
    <dbReference type="NCBI Taxonomy" id="6105"/>
    <lineage>
        <taxon>Eukaryota</taxon>
        <taxon>Metazoa</taxon>
        <taxon>Cnidaria</taxon>
        <taxon>Anthozoa</taxon>
        <taxon>Hexacorallia</taxon>
        <taxon>Actiniaria</taxon>
        <taxon>Actiniidae</taxon>
        <taxon>Actinia</taxon>
    </lineage>
</organism>
<proteinExistence type="inferred from homology"/>
<reference evidence="7" key="1">
    <citation type="submission" date="2025-08" db="UniProtKB">
        <authorList>
            <consortium name="RefSeq"/>
        </authorList>
    </citation>
    <scope>IDENTIFICATION</scope>
</reference>
<name>A0A6P8J439_ACTTE</name>
<comment type="similarity">
    <text evidence="2">Belongs to the Mediator complex subunit 27 family.</text>
</comment>
<accession>A0A6P8J439</accession>
<sequence>MADKRVAIEQCLSAAKSLRSSVSQVFEDFVSNPVGKVDTESSDLAKSSEFVNNLKKDFVQVQKSVSNLEKTAAQVSQFKTDSSSAALGNSGLLSLDPCDDKTPLYRQLIGTYNWHEKLIGQSLQAFSSLKRNHPCSAKRNEDGASKRTRFAGSSAKSDMERLDKLLQFLRQKYTNLRFCVFKACGALLLEITIPRTLKAMVALKGFGIEQVMIRGIDETTLNDQKEDIYSPSRHKVFNKLTAYATSAMLHYYTTSDNILQVINFVKWLDSFQGIFSKKCTNCGFHLKEEEDGCPIPPCWRAYDTLQPYHYSCYTKLLN</sequence>
<keyword evidence="5" id="KW-0539">Nucleus</keyword>
<keyword evidence="4" id="KW-0804">Transcription</keyword>
<evidence type="ECO:0000313" key="6">
    <source>
        <dbReference type="Proteomes" id="UP000515163"/>
    </source>
</evidence>
<evidence type="ECO:0000256" key="4">
    <source>
        <dbReference type="ARBA" id="ARBA00023163"/>
    </source>
</evidence>
<dbReference type="GeneID" id="116308143"/>
<dbReference type="GO" id="GO:0016592">
    <property type="term" value="C:mediator complex"/>
    <property type="evidence" value="ECO:0007669"/>
    <property type="project" value="InterPro"/>
</dbReference>
<dbReference type="FunCoup" id="A0A6P8J439">
    <property type="interactions" value="2280"/>
</dbReference>
<dbReference type="Pfam" id="PF11571">
    <property type="entry name" value="Med27"/>
    <property type="match status" value="1"/>
</dbReference>